<dbReference type="Pfam" id="PF13175">
    <property type="entry name" value="AAA_15"/>
    <property type="match status" value="1"/>
</dbReference>
<dbReference type="EMBL" id="JRHX01000072">
    <property type="protein sequence ID" value="KXZ69670.1"/>
    <property type="molecule type" value="Genomic_DNA"/>
</dbReference>
<dbReference type="Proteomes" id="UP000075544">
    <property type="component" value="Unassembled WGS sequence"/>
</dbReference>
<dbReference type="AlphaFoldDB" id="A0A150HSG2"/>
<sequence length="607" mass="68146">MKLVSLEIKNFRCYKDHIAINFDNLTTFIGKNDIGKSTILEALEIFFNNDAVKITQDDLNISSSDTDISITCEFSGLPNEIILDSGVETNLKDEFLLNENDNLKIKKVFDCSKKSVSTEVFIIAIHPSAAGFDNLLELKEVDLKKIIQANNIQSALKGNPLMRSAIWKSCPDLCLIQKEIPVSKPKEDIKKIWEQLEKYLPIFALFQSDRSSKDSDGEVQDPMKAAIATAISEVQDDIDKIQEKVKQRTEEIARKTHKALESIDKNLASQLTPQFTMPTNSKWVGLFNVGLNTDNIPLNKRGSGVRRLVLVSFFKAEAERLLNERSKQSIIYAIEEPETAQHPNNQKILQNAFLTLANEDNCQVLLTTHSPGFACDLPSDSIRFIKRDEFQKPMIEKGAEIFGEVANTLGIVPDNRVKVLICVEGPTDVKALKALSLALHRKDASLPNLYTDQSFAFVVTGGSTLKYWIDQQYLSGLGRKEFHLYDSDVTSYAAEVIKVNTRGDGSKGFITKKYEIESYLHSEAIKQAFDVDIEVLDQLNEQKKATPKLFAEAYSIKKNFDAVMGDSKAKILLADKAFPFMTADLIAQRDPEGEVEGWFRQMVGMYG</sequence>
<dbReference type="PANTHER" id="PTHR43581">
    <property type="entry name" value="ATP/GTP PHOSPHATASE"/>
    <property type="match status" value="1"/>
</dbReference>
<evidence type="ECO:0000313" key="3">
    <source>
        <dbReference type="EMBL" id="KXZ69670.1"/>
    </source>
</evidence>
<dbReference type="Gene3D" id="3.40.50.300">
    <property type="entry name" value="P-loop containing nucleotide triphosphate hydrolases"/>
    <property type="match status" value="1"/>
</dbReference>
<protein>
    <submittedName>
        <fullName evidence="3">DNA replication and repair protein RecF</fullName>
    </submittedName>
</protein>
<reference evidence="3 4" key="1">
    <citation type="journal article" date="2016" name="Sci. Rep.">
        <title>Genomic and phenotypic characterization of the species Acinetobacter venetianus.</title>
        <authorList>
            <person name="Fondi M."/>
            <person name="Maida I."/>
            <person name="Perrin E."/>
            <person name="Orlandini V."/>
            <person name="La Torre L."/>
            <person name="Bosi E."/>
            <person name="Negroni A."/>
            <person name="Zanaroli G."/>
            <person name="Fava F."/>
            <person name="Decorosi F."/>
            <person name="Giovannetti L."/>
            <person name="Viti C."/>
            <person name="Vaneechoutte M."/>
            <person name="Dijkshoorn L."/>
            <person name="Fani R."/>
        </authorList>
    </citation>
    <scope>NUCLEOTIDE SEQUENCE [LARGE SCALE GENOMIC DNA]</scope>
    <source>
        <strain evidence="3 4">LUH13518</strain>
    </source>
</reference>
<gene>
    <name evidence="3" type="primary">recF_3</name>
    <name evidence="3" type="ORF">AVENLUH13518_02333</name>
</gene>
<feature type="coiled-coil region" evidence="1">
    <location>
        <begin position="231"/>
        <end position="258"/>
    </location>
</feature>
<dbReference type="InterPro" id="IPR027417">
    <property type="entry name" value="P-loop_NTPase"/>
</dbReference>
<name>A0A150HSG2_9GAMM</name>
<dbReference type="InterPro" id="IPR041685">
    <property type="entry name" value="AAA_GajA/Old/RecF-like"/>
</dbReference>
<keyword evidence="1" id="KW-0175">Coiled coil</keyword>
<dbReference type="SUPFAM" id="SSF52540">
    <property type="entry name" value="P-loop containing nucleoside triphosphate hydrolases"/>
    <property type="match status" value="1"/>
</dbReference>
<dbReference type="PATRIC" id="fig|52133.19.peg.2357"/>
<proteinExistence type="predicted"/>
<evidence type="ECO:0000313" key="4">
    <source>
        <dbReference type="Proteomes" id="UP000075544"/>
    </source>
</evidence>
<dbReference type="RefSeq" id="WP_061525093.1">
    <property type="nucleotide sequence ID" value="NZ_JRHX01000072.1"/>
</dbReference>
<comment type="caution">
    <text evidence="3">The sequence shown here is derived from an EMBL/GenBank/DDBJ whole genome shotgun (WGS) entry which is preliminary data.</text>
</comment>
<organism evidence="3 4">
    <name type="scientific">Acinetobacter venetianus</name>
    <dbReference type="NCBI Taxonomy" id="52133"/>
    <lineage>
        <taxon>Bacteria</taxon>
        <taxon>Pseudomonadati</taxon>
        <taxon>Pseudomonadota</taxon>
        <taxon>Gammaproteobacteria</taxon>
        <taxon>Moraxellales</taxon>
        <taxon>Moraxellaceae</taxon>
        <taxon>Acinetobacter</taxon>
    </lineage>
</organism>
<accession>A0A150HSG2</accession>
<evidence type="ECO:0000259" key="2">
    <source>
        <dbReference type="Pfam" id="PF13175"/>
    </source>
</evidence>
<dbReference type="PANTHER" id="PTHR43581:SF4">
    <property type="entry name" value="ATP_GTP PHOSPHATASE"/>
    <property type="match status" value="1"/>
</dbReference>
<evidence type="ECO:0000256" key="1">
    <source>
        <dbReference type="SAM" id="Coils"/>
    </source>
</evidence>
<dbReference type="InterPro" id="IPR051396">
    <property type="entry name" value="Bact_Antivir_Def_Nuclease"/>
</dbReference>
<feature type="domain" description="Endonuclease GajA/Old nuclease/RecF-like AAA" evidence="2">
    <location>
        <begin position="1"/>
        <end position="374"/>
    </location>
</feature>